<dbReference type="InterPro" id="IPR014756">
    <property type="entry name" value="Ig_E-set"/>
</dbReference>
<protein>
    <submittedName>
        <fullName evidence="2">Cell surface receptor IPT/TIG domain-containing protein</fullName>
    </submittedName>
</protein>
<dbReference type="OrthoDB" id="4242749at2"/>
<dbReference type="SUPFAM" id="SSF81296">
    <property type="entry name" value="E set domains"/>
    <property type="match status" value="2"/>
</dbReference>
<comment type="caution">
    <text evidence="2">The sequence shown here is derived from an EMBL/GenBank/DDBJ whole genome shotgun (WGS) entry which is preliminary data.</text>
</comment>
<dbReference type="AlphaFoldDB" id="A0A371PQM5"/>
<sequence length="280" mass="26468">MSSPTPQLISPVQLPSIQLPGLGPVLLALLPNSGPTVGGNTVTLFGLGLAGTTSVLFGGASATIVGQDPLGLTVTVQPPAHAAGSVLVTATNGAGTTNPVSYTYVVTAPPATPTAAAIIPPTGPTTGNTPFIIAGSSLQNGTVTFGLTPATVLGTDPTGTVLFGITPAGPAGGGNVPVTVTTPGGSASVPGGYTYVPPAPVVTGTLTPVTAAAGSTFSIAGAQLFGATVLFGATPASGVAVNLAGTALTGTIPPGISGSTVAVTVQTAGGTVSAGSFTYL</sequence>
<dbReference type="RefSeq" id="WP_128512223.1">
    <property type="nucleotide sequence ID" value="NZ_QUAC01000473.1"/>
</dbReference>
<keyword evidence="2" id="KW-0675">Receptor</keyword>
<proteinExistence type="predicted"/>
<evidence type="ECO:0000259" key="1">
    <source>
        <dbReference type="SMART" id="SM00429"/>
    </source>
</evidence>
<evidence type="ECO:0000313" key="3">
    <source>
        <dbReference type="Proteomes" id="UP000262477"/>
    </source>
</evidence>
<keyword evidence="3" id="KW-1185">Reference proteome</keyword>
<dbReference type="InterPro" id="IPR013783">
    <property type="entry name" value="Ig-like_fold"/>
</dbReference>
<dbReference type="Gene3D" id="2.60.40.10">
    <property type="entry name" value="Immunoglobulins"/>
    <property type="match status" value="3"/>
</dbReference>
<organism evidence="2 3">
    <name type="scientific">Streptomyces inhibens</name>
    <dbReference type="NCBI Taxonomy" id="2293571"/>
    <lineage>
        <taxon>Bacteria</taxon>
        <taxon>Bacillati</taxon>
        <taxon>Actinomycetota</taxon>
        <taxon>Actinomycetes</taxon>
        <taxon>Kitasatosporales</taxon>
        <taxon>Streptomycetaceae</taxon>
        <taxon>Streptomyces</taxon>
    </lineage>
</organism>
<dbReference type="EMBL" id="QUAC01000473">
    <property type="protein sequence ID" value="REK84818.1"/>
    <property type="molecule type" value="Genomic_DNA"/>
</dbReference>
<dbReference type="GO" id="GO:0005975">
    <property type="term" value="P:carbohydrate metabolic process"/>
    <property type="evidence" value="ECO:0007669"/>
    <property type="project" value="UniProtKB-ARBA"/>
</dbReference>
<dbReference type="Proteomes" id="UP000262477">
    <property type="component" value="Unassembled WGS sequence"/>
</dbReference>
<dbReference type="Pfam" id="PF01833">
    <property type="entry name" value="TIG"/>
    <property type="match status" value="2"/>
</dbReference>
<feature type="domain" description="IPT/TIG" evidence="1">
    <location>
        <begin position="112"/>
        <end position="196"/>
    </location>
</feature>
<evidence type="ECO:0000313" key="2">
    <source>
        <dbReference type="EMBL" id="REK84818.1"/>
    </source>
</evidence>
<accession>A0A371PQM5</accession>
<gene>
    <name evidence="2" type="ORF">DY245_41200</name>
</gene>
<dbReference type="CDD" id="cd00102">
    <property type="entry name" value="IPT"/>
    <property type="match status" value="1"/>
</dbReference>
<feature type="domain" description="IPT/TIG" evidence="1">
    <location>
        <begin position="23"/>
        <end position="105"/>
    </location>
</feature>
<dbReference type="SMART" id="SM00429">
    <property type="entry name" value="IPT"/>
    <property type="match status" value="2"/>
</dbReference>
<name>A0A371PQM5_STRIH</name>
<reference evidence="2 3" key="1">
    <citation type="submission" date="2018-08" db="EMBL/GenBank/DDBJ databases">
        <title>Streptomyces NEAU-D10 sp. nov., a novel Actinomycete isolated from soil.</title>
        <authorList>
            <person name="Jin L."/>
        </authorList>
    </citation>
    <scope>NUCLEOTIDE SEQUENCE [LARGE SCALE GENOMIC DNA]</scope>
    <source>
        <strain evidence="2 3">NEAU-D10</strain>
    </source>
</reference>
<dbReference type="InterPro" id="IPR002909">
    <property type="entry name" value="IPT_dom"/>
</dbReference>